<accession>A0ABP8JDT8</accession>
<dbReference type="InterPro" id="IPR013216">
    <property type="entry name" value="Methyltransf_11"/>
</dbReference>
<proteinExistence type="predicted"/>
<evidence type="ECO:0000313" key="2">
    <source>
        <dbReference type="EMBL" id="GAA4389272.1"/>
    </source>
</evidence>
<dbReference type="CDD" id="cd02440">
    <property type="entry name" value="AdoMet_MTases"/>
    <property type="match status" value="1"/>
</dbReference>
<evidence type="ECO:0000313" key="3">
    <source>
        <dbReference type="Proteomes" id="UP001500642"/>
    </source>
</evidence>
<feature type="domain" description="Methyltransferase type 11" evidence="1">
    <location>
        <begin position="61"/>
        <end position="157"/>
    </location>
</feature>
<dbReference type="SUPFAM" id="SSF53335">
    <property type="entry name" value="S-adenosyl-L-methionine-dependent methyltransferases"/>
    <property type="match status" value="1"/>
</dbReference>
<dbReference type="Proteomes" id="UP001500642">
    <property type="component" value="Unassembled WGS sequence"/>
</dbReference>
<dbReference type="InterPro" id="IPR029063">
    <property type="entry name" value="SAM-dependent_MTases_sf"/>
</dbReference>
<dbReference type="EMBL" id="BAABGL010000006">
    <property type="protein sequence ID" value="GAA4389272.1"/>
    <property type="molecule type" value="Genomic_DNA"/>
</dbReference>
<keyword evidence="3" id="KW-1185">Reference proteome</keyword>
<evidence type="ECO:0000259" key="1">
    <source>
        <dbReference type="Pfam" id="PF08241"/>
    </source>
</evidence>
<protein>
    <recommendedName>
        <fullName evidence="1">Methyltransferase type 11 domain-containing protein</fullName>
    </recommendedName>
</protein>
<dbReference type="PANTHER" id="PTHR43861">
    <property type="entry name" value="TRANS-ACONITATE 2-METHYLTRANSFERASE-RELATED"/>
    <property type="match status" value="1"/>
</dbReference>
<dbReference type="RefSeq" id="WP_295688727.1">
    <property type="nucleotide sequence ID" value="NZ_BAABGL010000006.1"/>
</dbReference>
<organism evidence="2 3">
    <name type="scientific">Brevibacterium pityocampae</name>
    <dbReference type="NCBI Taxonomy" id="506594"/>
    <lineage>
        <taxon>Bacteria</taxon>
        <taxon>Bacillati</taxon>
        <taxon>Actinomycetota</taxon>
        <taxon>Actinomycetes</taxon>
        <taxon>Micrococcales</taxon>
        <taxon>Brevibacteriaceae</taxon>
        <taxon>Brevibacterium</taxon>
    </lineage>
</organism>
<dbReference type="Pfam" id="PF08241">
    <property type="entry name" value="Methyltransf_11"/>
    <property type="match status" value="1"/>
</dbReference>
<dbReference type="Gene3D" id="3.40.50.150">
    <property type="entry name" value="Vaccinia Virus protein VP39"/>
    <property type="match status" value="1"/>
</dbReference>
<reference evidence="3" key="1">
    <citation type="journal article" date="2019" name="Int. J. Syst. Evol. Microbiol.">
        <title>The Global Catalogue of Microorganisms (GCM) 10K type strain sequencing project: providing services to taxonomists for standard genome sequencing and annotation.</title>
        <authorList>
            <consortium name="The Broad Institute Genomics Platform"/>
            <consortium name="The Broad Institute Genome Sequencing Center for Infectious Disease"/>
            <person name="Wu L."/>
            <person name="Ma J."/>
        </authorList>
    </citation>
    <scope>NUCLEOTIDE SEQUENCE [LARGE SCALE GENOMIC DNA]</scope>
    <source>
        <strain evidence="3">JCM 17808</strain>
    </source>
</reference>
<sequence length="263" mass="29282">METSTKDFWENRLAEDWTETGVGYRALGAAFNTWMYRVRRAVFLREMAAAPIDLPTAEVFDIGSGTGFYVDLWRELGVAGVTGSDITTAAVNNLRGRFPDSDFHPFDAASPELPVPAGAYDIVSAMDMLFHITDDAGHAQALRNAARLLRPGGLFVFSENFLFGPEQRGPRQVNRSMHTIERELAAAGLEPIRHTPMFVLMNAQVDAPWLRRRAWALVMRTVTAAGLGGLAGRLLYPLEMRLLASRREGPSTELMICRRIEQQ</sequence>
<gene>
    <name evidence="2" type="ORF">GCM10023167_14900</name>
</gene>
<comment type="caution">
    <text evidence="2">The sequence shown here is derived from an EMBL/GenBank/DDBJ whole genome shotgun (WGS) entry which is preliminary data.</text>
</comment>
<name>A0ABP8JDT8_9MICO</name>